<dbReference type="PANTHER" id="PTHR46599:SF3">
    <property type="entry name" value="PIGGYBAC TRANSPOSABLE ELEMENT-DERIVED PROTEIN 4"/>
    <property type="match status" value="1"/>
</dbReference>
<dbReference type="VEuPathDB" id="VectorBase:GPAI002302"/>
<reference evidence="2" key="2">
    <citation type="submission" date="2020-05" db="UniProtKB">
        <authorList>
            <consortium name="EnsemblMetazoa"/>
        </authorList>
    </citation>
    <scope>IDENTIFICATION</scope>
    <source>
        <strain evidence="2">IAEA</strain>
    </source>
</reference>
<dbReference type="EnsemblMetazoa" id="GPAI002302-RA">
    <property type="protein sequence ID" value="GPAI002302-PA"/>
    <property type="gene ID" value="GPAI002302"/>
</dbReference>
<dbReference type="Proteomes" id="UP000092445">
    <property type="component" value="Unassembled WGS sequence"/>
</dbReference>
<keyword evidence="3" id="KW-1185">Reference proteome</keyword>
<evidence type="ECO:0000313" key="3">
    <source>
        <dbReference type="Proteomes" id="UP000092445"/>
    </source>
</evidence>
<dbReference type="Pfam" id="PF13843">
    <property type="entry name" value="DDE_Tnp_1_7"/>
    <property type="match status" value="1"/>
</dbReference>
<dbReference type="STRING" id="7398.A0A1A9Z325"/>
<dbReference type="InterPro" id="IPR029526">
    <property type="entry name" value="PGBD"/>
</dbReference>
<name>A0A1A9Z325_GLOPL</name>
<reference evidence="3" key="1">
    <citation type="submission" date="2014-03" db="EMBL/GenBank/DDBJ databases">
        <authorList>
            <person name="Aksoy S."/>
            <person name="Warren W."/>
            <person name="Wilson R.K."/>
        </authorList>
    </citation>
    <scope>NUCLEOTIDE SEQUENCE [LARGE SCALE GENOMIC DNA]</scope>
    <source>
        <strain evidence="3">IAEA</strain>
    </source>
</reference>
<dbReference type="PANTHER" id="PTHR46599">
    <property type="entry name" value="PIGGYBAC TRANSPOSABLE ELEMENT-DERIVED PROTEIN 4"/>
    <property type="match status" value="1"/>
</dbReference>
<proteinExistence type="predicted"/>
<organism evidence="2 3">
    <name type="scientific">Glossina pallidipes</name>
    <name type="common">Tsetse fly</name>
    <dbReference type="NCBI Taxonomy" id="7398"/>
    <lineage>
        <taxon>Eukaryota</taxon>
        <taxon>Metazoa</taxon>
        <taxon>Ecdysozoa</taxon>
        <taxon>Arthropoda</taxon>
        <taxon>Hexapoda</taxon>
        <taxon>Insecta</taxon>
        <taxon>Pterygota</taxon>
        <taxon>Neoptera</taxon>
        <taxon>Endopterygota</taxon>
        <taxon>Diptera</taxon>
        <taxon>Brachycera</taxon>
        <taxon>Muscomorpha</taxon>
        <taxon>Hippoboscoidea</taxon>
        <taxon>Glossinidae</taxon>
        <taxon>Glossina</taxon>
    </lineage>
</organism>
<sequence>MISENPQILHEIHKSVIRLSFGKSVSLEDTILKLLNPYLNKWRYIYTNNLYNIVKVASTLLLHKVRVCGTMRSNRGVPNVLRNIKLRHRGTHYKRRGEITIQMWNSKKKSNIQMISDMIDSKKIDRNTQLFIKKPHCIIDYNQYMNGVDLADQYLAYIPICRKALKLTKKIFFYLLHGPVPTVSTASNAPSRIFLLFANQTFMGFLTLSQNLAQFGLHPKTL</sequence>
<protein>
    <submittedName>
        <fullName evidence="2">DDE_Tnp_1_7 domain-containing protein</fullName>
    </submittedName>
</protein>
<feature type="domain" description="PiggyBac transposable element-derived protein" evidence="1">
    <location>
        <begin position="25"/>
        <end position="177"/>
    </location>
</feature>
<evidence type="ECO:0000313" key="2">
    <source>
        <dbReference type="EnsemblMetazoa" id="GPAI002302-PA"/>
    </source>
</evidence>
<dbReference type="AlphaFoldDB" id="A0A1A9Z325"/>
<evidence type="ECO:0000259" key="1">
    <source>
        <dbReference type="Pfam" id="PF13843"/>
    </source>
</evidence>
<accession>A0A1A9Z325</accession>